<feature type="domain" description="DUF305" evidence="2">
    <location>
        <begin position="69"/>
        <end position="213"/>
    </location>
</feature>
<dbReference type="AlphaFoldDB" id="R4PLZ2"/>
<dbReference type="EMBL" id="CP005957">
    <property type="protein sequence ID" value="AGL61869.1"/>
    <property type="molecule type" value="Genomic_DNA"/>
</dbReference>
<dbReference type="Pfam" id="PF03713">
    <property type="entry name" value="DUF305"/>
    <property type="match status" value="1"/>
</dbReference>
<dbReference type="STRING" id="1332188.L336_0159"/>
<proteinExistence type="predicted"/>
<organism evidence="3 4">
    <name type="scientific">Candidatus Saccharimonas aalborgensis</name>
    <dbReference type="NCBI Taxonomy" id="1332188"/>
    <lineage>
        <taxon>Bacteria</taxon>
        <taxon>Candidatus Saccharimonadota</taxon>
        <taxon>Candidatus Saccharimonadia</taxon>
        <taxon>Candidatus Saccharimonadales</taxon>
        <taxon>Candidatus Saccharimonadaceae</taxon>
        <taxon>Candidatus Saccharimonas</taxon>
    </lineage>
</organism>
<feature type="transmembrane region" description="Helical" evidence="1">
    <location>
        <begin position="6"/>
        <end position="28"/>
    </location>
</feature>
<evidence type="ECO:0000259" key="2">
    <source>
        <dbReference type="Pfam" id="PF03713"/>
    </source>
</evidence>
<protein>
    <recommendedName>
        <fullName evidence="2">DUF305 domain-containing protein</fullName>
    </recommendedName>
</protein>
<keyword evidence="1" id="KW-1133">Transmembrane helix</keyword>
<dbReference type="PANTHER" id="PTHR36933:SF1">
    <property type="entry name" value="SLL0788 PROTEIN"/>
    <property type="match status" value="1"/>
</dbReference>
<dbReference type="PANTHER" id="PTHR36933">
    <property type="entry name" value="SLL0788 PROTEIN"/>
    <property type="match status" value="1"/>
</dbReference>
<dbReference type="OrthoDB" id="517560at2"/>
<keyword evidence="4" id="KW-1185">Reference proteome</keyword>
<evidence type="ECO:0000313" key="3">
    <source>
        <dbReference type="EMBL" id="AGL61869.1"/>
    </source>
</evidence>
<dbReference type="InterPro" id="IPR012347">
    <property type="entry name" value="Ferritin-like"/>
</dbReference>
<sequence length="233" mass="25448">MKNNRNSIIIVAIVAVVAIAGVSIYAISRNDNMMDGDMMGNSNSQSAVQADTSSADYKQYAALKGEDYDKMFLANMIAHHQGAVDMANLALTNASHQEVKDLAKAIVSAQTTEITDMTAWQKTWGYPASSGEMMEDHSSMGMMNTNAGMMNELNGKTGEAFDKAFLEQMIMHHQSAINMAATGKTNAQHQEVKDLTVAIVTAQTKEIKQMKQWQKDWGYSTSNTTNSMSGMSH</sequence>
<accession>R4PLZ2</accession>
<keyword evidence="1" id="KW-0812">Transmembrane</keyword>
<evidence type="ECO:0000256" key="1">
    <source>
        <dbReference type="SAM" id="Phobius"/>
    </source>
</evidence>
<reference evidence="3 4" key="1">
    <citation type="journal article" date="2013" name="Nat. Biotechnol.">
        <title>Genome sequences of rare, uncultured bacteria obtained by differential coverage binning of multiple metagenomes.</title>
        <authorList>
            <person name="Albertsen M."/>
            <person name="Hugenholtz P."/>
            <person name="Skarshewski A."/>
            <person name="Nielsen K.L."/>
            <person name="Tyson G.W."/>
            <person name="Nielsen P.H."/>
        </authorList>
    </citation>
    <scope>NUCLEOTIDE SEQUENCE [LARGE SCALE GENOMIC DNA]</scope>
    <source>
        <strain evidence="3">TM71</strain>
    </source>
</reference>
<dbReference type="Gene3D" id="1.20.1260.10">
    <property type="match status" value="2"/>
</dbReference>
<dbReference type="KEGG" id="saal:L336_0159"/>
<name>R4PLZ2_9BACT</name>
<evidence type="ECO:0000313" key="4">
    <source>
        <dbReference type="Proteomes" id="UP000013893"/>
    </source>
</evidence>
<dbReference type="InterPro" id="IPR005183">
    <property type="entry name" value="DUF305_CopM-like"/>
</dbReference>
<dbReference type="Proteomes" id="UP000013893">
    <property type="component" value="Chromosome"/>
</dbReference>
<dbReference type="HOGENOM" id="CLU_074343_2_1_0"/>
<keyword evidence="1" id="KW-0472">Membrane</keyword>
<dbReference type="RefSeq" id="WP_015641319.1">
    <property type="nucleotide sequence ID" value="NC_021219.1"/>
</dbReference>
<gene>
    <name evidence="3" type="ORF">L336_0159</name>
</gene>